<keyword evidence="1" id="KW-0812">Transmembrane</keyword>
<dbReference type="SUPFAM" id="SSF52266">
    <property type="entry name" value="SGNH hydrolase"/>
    <property type="match status" value="1"/>
</dbReference>
<dbReference type="STRING" id="1798683.A3C90_00090"/>
<accession>A0A1F6MD10</accession>
<comment type="caution">
    <text evidence="2">The sequence shown here is derived from an EMBL/GenBank/DDBJ whole genome shotgun (WGS) entry which is preliminary data.</text>
</comment>
<name>A0A1F6MD10_9BACT</name>
<organism evidence="2 3">
    <name type="scientific">Candidatus Magasanikbacteria bacterium RIFCSPHIGHO2_02_FULL_51_14</name>
    <dbReference type="NCBI Taxonomy" id="1798683"/>
    <lineage>
        <taxon>Bacteria</taxon>
        <taxon>Candidatus Magasanikiibacteriota</taxon>
    </lineage>
</organism>
<sequence>MFLLLKRSALFFLPVGMVVLFPFVSFYISGEFIRTADVVKAQIEDAPVLVGKALPFWGGEYSKIDLIKKKKPSVIALGNSRVLQFRDTFFINGDFFNGGGIGNLRGFTDVLEQLNDDEAPQMIIIGMDQSYFHPYSDENNVPDLAFTDAESSSFAYMIAAWRTVYKNIVNGSYPIAAFFSRKNDGIQAIGLQAYVQGAGNRNDGSYEYGATPGVSDPRSADYEFKDTRRRIQKGVNLFYKGDVISENAIAALTDFLDGAKHRGIHVVGFLPPYAQEIYDTLEQNGEYRYMFSLNERISPLFESYGYSFFDFSNMNSFGGKKDEIIDGLHASEKAYLRLFITMARADSVLGAYAKNEEDLVSLLDMP</sequence>
<keyword evidence="1" id="KW-0472">Membrane</keyword>
<protein>
    <submittedName>
        <fullName evidence="2">Uncharacterized protein</fullName>
    </submittedName>
</protein>
<proteinExistence type="predicted"/>
<feature type="transmembrane region" description="Helical" evidence="1">
    <location>
        <begin position="9"/>
        <end position="28"/>
    </location>
</feature>
<reference evidence="2 3" key="1">
    <citation type="journal article" date="2016" name="Nat. Commun.">
        <title>Thousands of microbial genomes shed light on interconnected biogeochemical processes in an aquifer system.</title>
        <authorList>
            <person name="Anantharaman K."/>
            <person name="Brown C.T."/>
            <person name="Hug L.A."/>
            <person name="Sharon I."/>
            <person name="Castelle C.J."/>
            <person name="Probst A.J."/>
            <person name="Thomas B.C."/>
            <person name="Singh A."/>
            <person name="Wilkins M.J."/>
            <person name="Karaoz U."/>
            <person name="Brodie E.L."/>
            <person name="Williams K.H."/>
            <person name="Hubbard S.S."/>
            <person name="Banfield J.F."/>
        </authorList>
    </citation>
    <scope>NUCLEOTIDE SEQUENCE [LARGE SCALE GENOMIC DNA]</scope>
</reference>
<evidence type="ECO:0000256" key="1">
    <source>
        <dbReference type="SAM" id="Phobius"/>
    </source>
</evidence>
<evidence type="ECO:0000313" key="2">
    <source>
        <dbReference type="EMBL" id="OGH69504.1"/>
    </source>
</evidence>
<evidence type="ECO:0000313" key="3">
    <source>
        <dbReference type="Proteomes" id="UP000177457"/>
    </source>
</evidence>
<gene>
    <name evidence="2" type="ORF">A3C90_00090</name>
</gene>
<dbReference type="AlphaFoldDB" id="A0A1F6MD10"/>
<keyword evidence="1" id="KW-1133">Transmembrane helix</keyword>
<dbReference type="Proteomes" id="UP000177457">
    <property type="component" value="Unassembled WGS sequence"/>
</dbReference>
<dbReference type="EMBL" id="MFQE01000077">
    <property type="protein sequence ID" value="OGH69504.1"/>
    <property type="molecule type" value="Genomic_DNA"/>
</dbReference>